<dbReference type="Pfam" id="PF14417">
    <property type="entry name" value="MEDS"/>
    <property type="match status" value="1"/>
</dbReference>
<gene>
    <name evidence="2" type="ORF">FB558_0001</name>
</gene>
<dbReference type="AlphaFoldDB" id="A0A543DVC8"/>
<evidence type="ECO:0000313" key="2">
    <source>
        <dbReference type="EMBL" id="TQM13272.1"/>
    </source>
</evidence>
<accession>A0A543DVC8</accession>
<comment type="caution">
    <text evidence="2">The sequence shown here is derived from an EMBL/GenBank/DDBJ whole genome shotgun (WGS) entry which is preliminary data.</text>
</comment>
<keyword evidence="3" id="KW-1185">Reference proteome</keyword>
<evidence type="ECO:0000313" key="3">
    <source>
        <dbReference type="Proteomes" id="UP000315677"/>
    </source>
</evidence>
<dbReference type="InterPro" id="IPR025847">
    <property type="entry name" value="MEDS_domain"/>
</dbReference>
<protein>
    <submittedName>
        <fullName evidence="2">DcmR-like sensory protein</fullName>
    </submittedName>
</protein>
<feature type="domain" description="MEDS" evidence="1">
    <location>
        <begin position="18"/>
        <end position="53"/>
    </location>
</feature>
<dbReference type="Proteomes" id="UP000315677">
    <property type="component" value="Unassembled WGS sequence"/>
</dbReference>
<name>A0A543DVC8_9PSEU</name>
<reference evidence="2 3" key="1">
    <citation type="submission" date="2019-06" db="EMBL/GenBank/DDBJ databases">
        <title>Sequencing the genomes of 1000 actinobacteria strains.</title>
        <authorList>
            <person name="Klenk H.-P."/>
        </authorList>
    </citation>
    <scope>NUCLEOTIDE SEQUENCE [LARGE SCALE GENOMIC DNA]</scope>
    <source>
        <strain evidence="2 3">DSM 45301</strain>
    </source>
</reference>
<proteinExistence type="predicted"/>
<evidence type="ECO:0000259" key="1">
    <source>
        <dbReference type="Pfam" id="PF14417"/>
    </source>
</evidence>
<sequence>MTVLISPTPPAEDEELFRHPALFYAGMDEYLAGTMSFIADGLAAGEPVAVAVPGPSWS</sequence>
<dbReference type="EMBL" id="VFPA01000001">
    <property type="protein sequence ID" value="TQM13272.1"/>
    <property type="molecule type" value="Genomic_DNA"/>
</dbReference>
<feature type="non-terminal residue" evidence="2">
    <location>
        <position position="58"/>
    </location>
</feature>
<organism evidence="2 3">
    <name type="scientific">Pseudonocardia kunmingensis</name>
    <dbReference type="NCBI Taxonomy" id="630975"/>
    <lineage>
        <taxon>Bacteria</taxon>
        <taxon>Bacillati</taxon>
        <taxon>Actinomycetota</taxon>
        <taxon>Actinomycetes</taxon>
        <taxon>Pseudonocardiales</taxon>
        <taxon>Pseudonocardiaceae</taxon>
        <taxon>Pseudonocardia</taxon>
    </lineage>
</organism>
<dbReference type="RefSeq" id="WP_425468010.1">
    <property type="nucleotide sequence ID" value="NZ_VFPA01000001.1"/>
</dbReference>